<evidence type="ECO:0000313" key="2">
    <source>
        <dbReference type="Proteomes" id="UP000187406"/>
    </source>
</evidence>
<organism evidence="1 2">
    <name type="scientific">Cephalotus follicularis</name>
    <name type="common">Albany pitcher plant</name>
    <dbReference type="NCBI Taxonomy" id="3775"/>
    <lineage>
        <taxon>Eukaryota</taxon>
        <taxon>Viridiplantae</taxon>
        <taxon>Streptophyta</taxon>
        <taxon>Embryophyta</taxon>
        <taxon>Tracheophyta</taxon>
        <taxon>Spermatophyta</taxon>
        <taxon>Magnoliopsida</taxon>
        <taxon>eudicotyledons</taxon>
        <taxon>Gunneridae</taxon>
        <taxon>Pentapetalae</taxon>
        <taxon>rosids</taxon>
        <taxon>fabids</taxon>
        <taxon>Oxalidales</taxon>
        <taxon>Cephalotaceae</taxon>
        <taxon>Cephalotus</taxon>
    </lineage>
</organism>
<protein>
    <submittedName>
        <fullName evidence="1">Uncharacterized protein</fullName>
    </submittedName>
</protein>
<reference evidence="2" key="1">
    <citation type="submission" date="2016-04" db="EMBL/GenBank/DDBJ databases">
        <title>Cephalotus genome sequencing.</title>
        <authorList>
            <person name="Fukushima K."/>
            <person name="Hasebe M."/>
            <person name="Fang X."/>
        </authorList>
    </citation>
    <scope>NUCLEOTIDE SEQUENCE [LARGE SCALE GENOMIC DNA]</scope>
    <source>
        <strain evidence="2">cv. St1</strain>
    </source>
</reference>
<proteinExistence type="predicted"/>
<keyword evidence="2" id="KW-1185">Reference proteome</keyword>
<dbReference type="EMBL" id="BDDD01000247">
    <property type="protein sequence ID" value="GAV62254.1"/>
    <property type="molecule type" value="Genomic_DNA"/>
</dbReference>
<name>A0A1Q3B304_CEPFO</name>
<evidence type="ECO:0000313" key="1">
    <source>
        <dbReference type="EMBL" id="GAV62254.1"/>
    </source>
</evidence>
<dbReference type="InParanoid" id="A0A1Q3B304"/>
<dbReference type="Proteomes" id="UP000187406">
    <property type="component" value="Unassembled WGS sequence"/>
</dbReference>
<gene>
    <name evidence="1" type="ORF">CFOL_v3_05778</name>
</gene>
<sequence length="136" mass="15611">MAQSKHPDVVEVESSRRRLNKARAARDERELGCQGVAQQSIRYPQAYFERKILVGKTLDFYFCIGEGFPIVGWLNALDLDPLFTINLPHYSDLIKEFYANILSDSIFSLFTRVKNRNIDMSSFTLPYILSILNDGT</sequence>
<comment type="caution">
    <text evidence="1">The sequence shown here is derived from an EMBL/GenBank/DDBJ whole genome shotgun (WGS) entry which is preliminary data.</text>
</comment>
<dbReference type="AlphaFoldDB" id="A0A1Q3B304"/>
<accession>A0A1Q3B304</accession>